<dbReference type="Proteomes" id="UP000604825">
    <property type="component" value="Unassembled WGS sequence"/>
</dbReference>
<evidence type="ECO:0000256" key="2">
    <source>
        <dbReference type="SAM" id="MobiDB-lite"/>
    </source>
</evidence>
<evidence type="ECO:0000313" key="4">
    <source>
        <dbReference type="EMBL" id="CAD6265269.1"/>
    </source>
</evidence>
<organism evidence="4 5">
    <name type="scientific">Miscanthus lutarioriparius</name>
    <dbReference type="NCBI Taxonomy" id="422564"/>
    <lineage>
        <taxon>Eukaryota</taxon>
        <taxon>Viridiplantae</taxon>
        <taxon>Streptophyta</taxon>
        <taxon>Embryophyta</taxon>
        <taxon>Tracheophyta</taxon>
        <taxon>Spermatophyta</taxon>
        <taxon>Magnoliopsida</taxon>
        <taxon>Liliopsida</taxon>
        <taxon>Poales</taxon>
        <taxon>Poaceae</taxon>
        <taxon>PACMAD clade</taxon>
        <taxon>Panicoideae</taxon>
        <taxon>Andropogonodae</taxon>
        <taxon>Andropogoneae</taxon>
        <taxon>Saccharinae</taxon>
        <taxon>Miscanthus</taxon>
    </lineage>
</organism>
<feature type="compositionally biased region" description="Gly residues" evidence="2">
    <location>
        <begin position="378"/>
        <end position="393"/>
    </location>
</feature>
<dbReference type="AlphaFoldDB" id="A0A811R5F1"/>
<feature type="compositionally biased region" description="Gly residues" evidence="2">
    <location>
        <begin position="207"/>
        <end position="217"/>
    </location>
</feature>
<dbReference type="GO" id="GO:0000160">
    <property type="term" value="P:phosphorelay signal transduction system"/>
    <property type="evidence" value="ECO:0007669"/>
    <property type="project" value="InterPro"/>
</dbReference>
<evidence type="ECO:0000313" key="5">
    <source>
        <dbReference type="Proteomes" id="UP000604825"/>
    </source>
</evidence>
<proteinExistence type="predicted"/>
<feature type="compositionally biased region" description="Polar residues" evidence="2">
    <location>
        <begin position="394"/>
        <end position="405"/>
    </location>
</feature>
<feature type="region of interest" description="Disordered" evidence="2">
    <location>
        <begin position="790"/>
        <end position="815"/>
    </location>
</feature>
<dbReference type="InterPro" id="IPR011006">
    <property type="entry name" value="CheY-like_superfamily"/>
</dbReference>
<dbReference type="Gene3D" id="3.40.50.2300">
    <property type="match status" value="1"/>
</dbReference>
<dbReference type="OrthoDB" id="682725at2759"/>
<feature type="domain" description="Response regulatory" evidence="3">
    <location>
        <begin position="14"/>
        <end position="134"/>
    </location>
</feature>
<keyword evidence="1" id="KW-0597">Phosphoprotein</keyword>
<name>A0A811R5F1_9POAL</name>
<feature type="compositionally biased region" description="Low complexity" evidence="2">
    <location>
        <begin position="351"/>
        <end position="363"/>
    </location>
</feature>
<accession>A0A811R5F1</accession>
<feature type="region of interest" description="Disordered" evidence="2">
    <location>
        <begin position="345"/>
        <end position="429"/>
    </location>
</feature>
<feature type="region of interest" description="Disordered" evidence="2">
    <location>
        <begin position="197"/>
        <end position="221"/>
    </location>
</feature>
<evidence type="ECO:0000259" key="3">
    <source>
        <dbReference type="PROSITE" id="PS50110"/>
    </source>
</evidence>
<dbReference type="EMBL" id="CAJGYO010000013">
    <property type="protein sequence ID" value="CAD6265269.1"/>
    <property type="molecule type" value="Genomic_DNA"/>
</dbReference>
<dbReference type="SUPFAM" id="SSF52172">
    <property type="entry name" value="CheY-like"/>
    <property type="match status" value="1"/>
</dbReference>
<dbReference type="InterPro" id="IPR001789">
    <property type="entry name" value="Sig_transdc_resp-reg_receiver"/>
</dbReference>
<protein>
    <recommendedName>
        <fullName evidence="3">Response regulatory domain-containing protein</fullName>
    </recommendedName>
</protein>
<keyword evidence="5" id="KW-1185">Reference proteome</keyword>
<feature type="compositionally biased region" description="Low complexity" evidence="2">
    <location>
        <begin position="790"/>
        <end position="800"/>
    </location>
</feature>
<comment type="caution">
    <text evidence="4">The sequence shown here is derived from an EMBL/GenBank/DDBJ whole genome shotgun (WGS) entry which is preliminary data.</text>
</comment>
<sequence length="852" mass="90672">MLNDSRAAFPNRIRALVVDNDARFLRSACLMLSLLNFRVATCESPASAVKLLSGRLKDGDVVFIDALRAATCGFDFRGIVERHLFTPVIYFFSFDYKVAGDVAEALRRTVWAATYVIKKPLDAGDICRLWRIIQWSKVLLRCGENTLPWLEWPRGNHALPDTVEALLPSSSTFEDQGEEDDGSDLFKVVRVGRGRRRKLGDSHDGGSSSGDGGGVAVGGRPTRRLAEQMNVREGQESDEDDVVPSYQQPAQQNRRGVQATDVQNQRHGRSLFLQPVPQMLNVPRNNPMISTDGDGPSSSNVAAFARASNTSAPALLPLPVYPAPARATSLAPHAVYSAQAPPAAGLPPPVYQQQQQPVAAARAGRGRRRKLGDSNDGGSSGRGRGGVAAGGQPTGRQEQMNVTEGQESDGDDVVPSHQQPARQNRRGVQATDVQNQQHGRSLFMQPVPQMLSVPHNNPMISGDAAGPSSSNATAFAGASSYISAPALLPAYQPPARARATSPAPHVVYSLQAPAPGLPPVHQQPVALYDFGNMVAPPAAAVPTMAATSGHQPPPQFTLNNLQQQEMFALRRQGGWMGRRREAGPTMLSFQQPRAIQAPMAGGDTTFGASPTGATDAGAYGDAAVAHLQSPNVGAQPADSFDDVLRAMMEEMNESGTFPRSYYANCSAEALMAPATDKLPAMQAALGRGNCSNYNAGSFMVTDVNGSNSASFMAPQDPAVPTGNQMELGAPDIYGSLVESPGSSAMFNGNGDMAAMFPSDQYDENAVLSLDALWNFDDDVPMHPEGQQVAAADSTTATNTTGIMSNGREETGGLGPNWNMGAADDGLDMLEEYLVDHNASDFQLPQDKNNGHQ</sequence>
<reference evidence="4" key="1">
    <citation type="submission" date="2020-10" db="EMBL/GenBank/DDBJ databases">
        <authorList>
            <person name="Han B."/>
            <person name="Lu T."/>
            <person name="Zhao Q."/>
            <person name="Huang X."/>
            <person name="Zhao Y."/>
        </authorList>
    </citation>
    <scope>NUCLEOTIDE SEQUENCE</scope>
</reference>
<dbReference type="PROSITE" id="PS50110">
    <property type="entry name" value="RESPONSE_REGULATORY"/>
    <property type="match status" value="1"/>
</dbReference>
<feature type="modified residue" description="4-aspartylphosphate" evidence="1">
    <location>
        <position position="65"/>
    </location>
</feature>
<gene>
    <name evidence="4" type="ORF">NCGR_LOCUS48574</name>
</gene>
<evidence type="ECO:0000256" key="1">
    <source>
        <dbReference type="PROSITE-ProRule" id="PRU00169"/>
    </source>
</evidence>